<protein>
    <recommendedName>
        <fullName evidence="3">WG repeat-containing protein</fullName>
    </recommendedName>
</protein>
<evidence type="ECO:0008006" key="3">
    <source>
        <dbReference type="Google" id="ProtNLM"/>
    </source>
</evidence>
<dbReference type="RefSeq" id="WP_211271515.1">
    <property type="nucleotide sequence ID" value="NZ_MUYV01000010.1"/>
</dbReference>
<evidence type="ECO:0000313" key="1">
    <source>
        <dbReference type="EMBL" id="OOS24354.1"/>
    </source>
</evidence>
<reference evidence="1 2" key="1">
    <citation type="submission" date="2017-02" db="EMBL/GenBank/DDBJ databases">
        <title>Draft genome sequence of Moraxella porci CCUG 54912T type strain.</title>
        <authorList>
            <person name="Salva-Serra F."/>
            <person name="Engstrom-Jakobsson H."/>
            <person name="Thorell K."/>
            <person name="Jaen-Luchoro D."/>
            <person name="Gonzales-Siles L."/>
            <person name="Karlsson R."/>
            <person name="Yazdan S."/>
            <person name="Boulund F."/>
            <person name="Johnning A."/>
            <person name="Engstrand L."/>
            <person name="Kristiansson E."/>
            <person name="Moore E."/>
        </authorList>
    </citation>
    <scope>NUCLEOTIDE SEQUENCE [LARGE SCALE GENOMIC DNA]</scope>
    <source>
        <strain evidence="1 2">CCUG 54912</strain>
    </source>
</reference>
<name>A0A1T0CPW7_9GAMM</name>
<sequence>MILVLSLNTSHASIDDEAYTEMACIKPNTEQQFDHVGCLNKKGVAIVGDNLQTVFGDFPYPMGLVDASGKPILPNQYHQIYMPSDWEYDNPLPMSAALILVETRDLSQDSLFGNLGVVSDGWGLVDTKGNFIIPIGMYDKINQFYDNGLAAVEVDGKYGFINTKGELVIPLMYDYAFGFSDGLAAVEYQGLYGVIDVNNHTVIDFKHQHLELLKPNLVAVKDGDRYALMDIHSTRLTGYDYDLISNLDFQGLYLVEQSNKYGVINTKGEIVVPVRYDAVDINYEKSSYHDNRTYLSAKRADGNYDLYDEQGVLVND</sequence>
<dbReference type="PANTHER" id="PTHR37841">
    <property type="entry name" value="GLR2918 PROTEIN"/>
    <property type="match status" value="1"/>
</dbReference>
<comment type="caution">
    <text evidence="1">The sequence shown here is derived from an EMBL/GenBank/DDBJ whole genome shotgun (WGS) entry which is preliminary data.</text>
</comment>
<dbReference type="STRING" id="573983.B0681_07550"/>
<keyword evidence="2" id="KW-1185">Reference proteome</keyword>
<organism evidence="1 2">
    <name type="scientific">Moraxella porci DSM 25326</name>
    <dbReference type="NCBI Taxonomy" id="573983"/>
    <lineage>
        <taxon>Bacteria</taxon>
        <taxon>Pseudomonadati</taxon>
        <taxon>Pseudomonadota</taxon>
        <taxon>Gammaproteobacteria</taxon>
        <taxon>Moraxellales</taxon>
        <taxon>Moraxellaceae</taxon>
        <taxon>Moraxella</taxon>
    </lineage>
</organism>
<evidence type="ECO:0000313" key="2">
    <source>
        <dbReference type="Proteomes" id="UP000190683"/>
    </source>
</evidence>
<dbReference type="PANTHER" id="PTHR37841:SF1">
    <property type="entry name" value="DUF3298 DOMAIN-CONTAINING PROTEIN"/>
    <property type="match status" value="1"/>
</dbReference>
<gene>
    <name evidence="1" type="ORF">B0681_07550</name>
</gene>
<proteinExistence type="predicted"/>
<dbReference type="Proteomes" id="UP000190683">
    <property type="component" value="Unassembled WGS sequence"/>
</dbReference>
<dbReference type="InterPro" id="IPR032774">
    <property type="entry name" value="WG_beta_rep"/>
</dbReference>
<dbReference type="Pfam" id="PF14903">
    <property type="entry name" value="WG_beta_rep"/>
    <property type="match status" value="2"/>
</dbReference>
<dbReference type="AlphaFoldDB" id="A0A1T0CPW7"/>
<dbReference type="EMBL" id="MUYV01000010">
    <property type="protein sequence ID" value="OOS24354.1"/>
    <property type="molecule type" value="Genomic_DNA"/>
</dbReference>
<accession>A0A1T0CPW7</accession>